<dbReference type="InterPro" id="IPR001709">
    <property type="entry name" value="Flavoprot_Pyr_Nucl_cyt_Rdtase"/>
</dbReference>
<dbReference type="SUPFAM" id="SSF63380">
    <property type="entry name" value="Riboflavin synthase domain-like"/>
    <property type="match status" value="1"/>
</dbReference>
<dbReference type="GO" id="GO:0006221">
    <property type="term" value="P:pyrimidine nucleotide biosynthetic process"/>
    <property type="evidence" value="ECO:0007669"/>
    <property type="project" value="InterPro"/>
</dbReference>
<dbReference type="PRINTS" id="PR00371">
    <property type="entry name" value="FPNCR"/>
</dbReference>
<dbReference type="InterPro" id="IPR019480">
    <property type="entry name" value="Dihydroorotate_DH_Fe-S-bd"/>
</dbReference>
<dbReference type="GO" id="GO:0016491">
    <property type="term" value="F:oxidoreductase activity"/>
    <property type="evidence" value="ECO:0007669"/>
    <property type="project" value="InterPro"/>
</dbReference>
<dbReference type="Pfam" id="PF10418">
    <property type="entry name" value="DHODB_Fe-S_bind"/>
    <property type="match status" value="1"/>
</dbReference>
<dbReference type="PANTHER" id="PTHR43513:SF1">
    <property type="entry name" value="ANAEROBIC SULFITE REDUCTASE SUBUNIT B"/>
    <property type="match status" value="1"/>
</dbReference>
<evidence type="ECO:0000313" key="4">
    <source>
        <dbReference type="Proteomes" id="UP000320496"/>
    </source>
</evidence>
<reference evidence="3 4" key="1">
    <citation type="submission" date="2019-02" db="EMBL/GenBank/DDBJ databases">
        <title>Deep-cultivation of Planctomycetes and their phenomic and genomic characterization uncovers novel biology.</title>
        <authorList>
            <person name="Wiegand S."/>
            <person name="Jogler M."/>
            <person name="Boedeker C."/>
            <person name="Pinto D."/>
            <person name="Vollmers J."/>
            <person name="Rivas-Marin E."/>
            <person name="Kohn T."/>
            <person name="Peeters S.H."/>
            <person name="Heuer A."/>
            <person name="Rast P."/>
            <person name="Oberbeckmann S."/>
            <person name="Bunk B."/>
            <person name="Jeske O."/>
            <person name="Meyerdierks A."/>
            <person name="Storesund J.E."/>
            <person name="Kallscheuer N."/>
            <person name="Luecker S."/>
            <person name="Lage O.M."/>
            <person name="Pohl T."/>
            <person name="Merkel B.J."/>
            <person name="Hornburger P."/>
            <person name="Mueller R.-W."/>
            <person name="Bruemmer F."/>
            <person name="Labrenz M."/>
            <person name="Spormann A.M."/>
            <person name="Op den Camp H."/>
            <person name="Overmann J."/>
            <person name="Amann R."/>
            <person name="Jetten M.S.M."/>
            <person name="Mascher T."/>
            <person name="Medema M.H."/>
            <person name="Devos D.P."/>
            <person name="Kaster A.-K."/>
            <person name="Ovreas L."/>
            <person name="Rohde M."/>
            <person name="Galperin M.Y."/>
            <person name="Jogler C."/>
        </authorList>
    </citation>
    <scope>NUCLEOTIDE SEQUENCE [LARGE SCALE GENOMIC DNA]</scope>
    <source>
        <strain evidence="3 4">Mal4</strain>
    </source>
</reference>
<evidence type="ECO:0000259" key="2">
    <source>
        <dbReference type="PROSITE" id="PS51384"/>
    </source>
</evidence>
<feature type="binding site" evidence="1">
    <location>
        <position position="255"/>
    </location>
    <ligand>
        <name>[2Fe-2S] cluster</name>
        <dbReference type="ChEBI" id="CHEBI:190135"/>
    </ligand>
</feature>
<protein>
    <submittedName>
        <fullName evidence="3">Anaerobic sulfite reductase subunit B</fullName>
    </submittedName>
</protein>
<dbReference type="RefSeq" id="WP_197444338.1">
    <property type="nucleotide sequence ID" value="NZ_CP036275.1"/>
</dbReference>
<dbReference type="InterPro" id="IPR050353">
    <property type="entry name" value="PyrK_electron_transfer"/>
</dbReference>
<dbReference type="Pfam" id="PF00175">
    <property type="entry name" value="NAD_binding_1"/>
    <property type="match status" value="1"/>
</dbReference>
<dbReference type="GO" id="GO:0051537">
    <property type="term" value="F:2 iron, 2 sulfur cluster binding"/>
    <property type="evidence" value="ECO:0007669"/>
    <property type="project" value="UniProtKB-KW"/>
</dbReference>
<keyword evidence="1" id="KW-0408">Iron</keyword>
<keyword evidence="1" id="KW-0411">Iron-sulfur</keyword>
<gene>
    <name evidence="3" type="primary">asrB</name>
    <name evidence="3" type="ORF">Mal4_24350</name>
</gene>
<comment type="cofactor">
    <cofactor evidence="1">
        <name>[2Fe-2S] cluster</name>
        <dbReference type="ChEBI" id="CHEBI:190135"/>
    </cofactor>
    <text evidence="1">Binds 1 [2Fe-2S] cluster per subunit.</text>
</comment>
<evidence type="ECO:0000313" key="3">
    <source>
        <dbReference type="EMBL" id="QDU38113.1"/>
    </source>
</evidence>
<proteinExistence type="predicted"/>
<dbReference type="EMBL" id="CP036275">
    <property type="protein sequence ID" value="QDU38113.1"/>
    <property type="molecule type" value="Genomic_DNA"/>
</dbReference>
<dbReference type="SUPFAM" id="SSF52343">
    <property type="entry name" value="Ferredoxin reductase-like, C-terminal NADP-linked domain"/>
    <property type="match status" value="1"/>
</dbReference>
<dbReference type="KEGG" id="mri:Mal4_24350"/>
<keyword evidence="4" id="KW-1185">Reference proteome</keyword>
<dbReference type="CDD" id="cd06221">
    <property type="entry name" value="sulfite_reductase_like"/>
    <property type="match status" value="1"/>
</dbReference>
<dbReference type="Proteomes" id="UP000320496">
    <property type="component" value="Chromosome"/>
</dbReference>
<accession>A0A517Z6J8</accession>
<dbReference type="AlphaFoldDB" id="A0A517Z6J8"/>
<keyword evidence="1" id="KW-0479">Metal-binding</keyword>
<dbReference type="InterPro" id="IPR001433">
    <property type="entry name" value="OxRdtase_FAD/NAD-bd"/>
</dbReference>
<dbReference type="GO" id="GO:0046872">
    <property type="term" value="F:metal ion binding"/>
    <property type="evidence" value="ECO:0007669"/>
    <property type="project" value="UniProtKB-KW"/>
</dbReference>
<dbReference type="InterPro" id="IPR039261">
    <property type="entry name" value="FNR_nucleotide-bd"/>
</dbReference>
<feature type="binding site" evidence="1">
    <location>
        <position position="258"/>
    </location>
    <ligand>
        <name>[2Fe-2S] cluster</name>
        <dbReference type="ChEBI" id="CHEBI:190135"/>
    </ligand>
</feature>
<evidence type="ECO:0000256" key="1">
    <source>
        <dbReference type="PIRSR" id="PIRSR006816-2"/>
    </source>
</evidence>
<dbReference type="PRINTS" id="PR00410">
    <property type="entry name" value="PHEHYDRXLASE"/>
</dbReference>
<dbReference type="InterPro" id="IPR017927">
    <property type="entry name" value="FAD-bd_FR_type"/>
</dbReference>
<sequence>MSMATVACDPQNPWQSRIARIERITPETPGVATYDLVLDAPPEAGQFTFRPGQFNMLYLPGVGEVAISISGSPANRASIPHTIREAGNVTRALAGMREGASIGVRGPFGSCWPVVESAGKDVLLVAGGIGLAPLRPVIYDLLDRRDDFGQLTLLYGTRSPDSLLYAAEYREWQDRGLNVRVTVDRSDTNWKGNVGVVTVLLDRLPLPRPDATVVMTCGPEVMMWYAIQSALQRGISHESMYVSLERNMNCAIGLCGHCQLGPEFLCKDGPVFRYDRVASILKVDDL</sequence>
<dbReference type="GO" id="GO:0050660">
    <property type="term" value="F:flavin adenine dinucleotide binding"/>
    <property type="evidence" value="ECO:0007669"/>
    <property type="project" value="InterPro"/>
</dbReference>
<organism evidence="3 4">
    <name type="scientific">Maioricimonas rarisocia</name>
    <dbReference type="NCBI Taxonomy" id="2528026"/>
    <lineage>
        <taxon>Bacteria</taxon>
        <taxon>Pseudomonadati</taxon>
        <taxon>Planctomycetota</taxon>
        <taxon>Planctomycetia</taxon>
        <taxon>Planctomycetales</taxon>
        <taxon>Planctomycetaceae</taxon>
        <taxon>Maioricimonas</taxon>
    </lineage>
</organism>
<keyword evidence="1" id="KW-0001">2Fe-2S</keyword>
<dbReference type="Gene3D" id="2.40.30.10">
    <property type="entry name" value="Translation factors"/>
    <property type="match status" value="1"/>
</dbReference>
<dbReference type="PROSITE" id="PS51384">
    <property type="entry name" value="FAD_FR"/>
    <property type="match status" value="1"/>
</dbReference>
<dbReference type="PIRSF" id="PIRSF006816">
    <property type="entry name" value="Cyc3_hyd_g"/>
    <property type="match status" value="1"/>
</dbReference>
<name>A0A517Z6J8_9PLAN</name>
<feature type="binding site" evidence="1">
    <location>
        <position position="250"/>
    </location>
    <ligand>
        <name>[2Fe-2S] cluster</name>
        <dbReference type="ChEBI" id="CHEBI:190135"/>
    </ligand>
</feature>
<feature type="binding site" evidence="1">
    <location>
        <position position="266"/>
    </location>
    <ligand>
        <name>[2Fe-2S] cluster</name>
        <dbReference type="ChEBI" id="CHEBI:190135"/>
    </ligand>
</feature>
<feature type="domain" description="FAD-binding FR-type" evidence="2">
    <location>
        <begin position="11"/>
        <end position="114"/>
    </location>
</feature>
<dbReference type="PANTHER" id="PTHR43513">
    <property type="entry name" value="DIHYDROOROTATE DEHYDROGENASE B (NAD(+)), ELECTRON TRANSFER SUBUNIT"/>
    <property type="match status" value="1"/>
</dbReference>
<dbReference type="InterPro" id="IPR012165">
    <property type="entry name" value="Cyt_c3_hydrogenase_gsu"/>
</dbReference>
<dbReference type="Gene3D" id="3.40.50.80">
    <property type="entry name" value="Nucleotide-binding domain of ferredoxin-NADP reductase (FNR) module"/>
    <property type="match status" value="1"/>
</dbReference>
<dbReference type="InterPro" id="IPR017938">
    <property type="entry name" value="Riboflavin_synthase-like_b-brl"/>
</dbReference>